<dbReference type="SUPFAM" id="SSF52047">
    <property type="entry name" value="RNI-like"/>
    <property type="match status" value="1"/>
</dbReference>
<evidence type="ECO:0008006" key="3">
    <source>
        <dbReference type="Google" id="ProtNLM"/>
    </source>
</evidence>
<gene>
    <name evidence="1" type="ORF">E1B28_005427</name>
</gene>
<keyword evidence="2" id="KW-1185">Reference proteome</keyword>
<dbReference type="Proteomes" id="UP001049176">
    <property type="component" value="Chromosome 3"/>
</dbReference>
<dbReference type="Gene3D" id="3.80.10.10">
    <property type="entry name" value="Ribonuclease Inhibitor"/>
    <property type="match status" value="1"/>
</dbReference>
<accession>A0A9P7S3F4</accession>
<dbReference type="KEGG" id="more:E1B28_005427"/>
<dbReference type="AlphaFoldDB" id="A0A9P7S3F4"/>
<evidence type="ECO:0000313" key="2">
    <source>
        <dbReference type="Proteomes" id="UP001049176"/>
    </source>
</evidence>
<proteinExistence type="predicted"/>
<dbReference type="OrthoDB" id="2269034at2759"/>
<comment type="caution">
    <text evidence="1">The sequence shown here is derived from an EMBL/GenBank/DDBJ whole genome shotgun (WGS) entry which is preliminary data.</text>
</comment>
<reference evidence="1" key="1">
    <citation type="journal article" date="2021" name="Genome Biol. Evol.">
        <title>The assembled and annotated genome of the fairy-ring fungus Marasmius oreades.</title>
        <authorList>
            <person name="Hiltunen M."/>
            <person name="Ament-Velasquez S.L."/>
            <person name="Johannesson H."/>
        </authorList>
    </citation>
    <scope>NUCLEOTIDE SEQUENCE</scope>
    <source>
        <strain evidence="1">03SP1</strain>
    </source>
</reference>
<protein>
    <recommendedName>
        <fullName evidence="3">F-box domain-containing protein</fullName>
    </recommendedName>
</protein>
<sequence>MSRSGSPSINPTTRDLSRPIHRTPPEVFALIFILVVENNCFGWHNHGSRQYSAFILAMICSNWRTTALNTPEIWARIRIREDFSLERYNPARELRGLKLCVERASWCPLSVELTLDQTALSTRDWDLTWEHTTLFEFLTEHSVWSSLVIHIRGFRPEVHRTIFEMLKGNLRSLVRLGVHLIETEDMEILRTWKGTNAFPNLRALELSHAHAQNPEERLIYYDPSARAFTTIDTSIFPYQRLTHISLDLFRRVEDALQVLQLCKSLQSVHIHCSFYFQESSAPLALSQNSPISLPYLDTLAIYAYPKWRDRRRGMLSLPYLVGSLTVPSLKSLSLSWDIDISDEEEPLICAAINDLFIRSGVSTSLRKLGLSISGISTSAPTVWGDLLEEMTGLEELHIKLTEHDVATKANTSESVFLQQLLQETEPGSDAPPMPYFLPDLKYLQIRYVRWTLRDRHRTSWPGCINVLQGILDEGRSSHLVAWLTEFESMVDWRNTRGLKSVLLEIEGNGLDTDLERSGCLERLKRMQEDPTARLAMRVSMV</sequence>
<dbReference type="GeneID" id="66074503"/>
<organism evidence="1 2">
    <name type="scientific">Marasmius oreades</name>
    <name type="common">fairy-ring Marasmius</name>
    <dbReference type="NCBI Taxonomy" id="181124"/>
    <lineage>
        <taxon>Eukaryota</taxon>
        <taxon>Fungi</taxon>
        <taxon>Dikarya</taxon>
        <taxon>Basidiomycota</taxon>
        <taxon>Agaricomycotina</taxon>
        <taxon>Agaricomycetes</taxon>
        <taxon>Agaricomycetidae</taxon>
        <taxon>Agaricales</taxon>
        <taxon>Marasmiineae</taxon>
        <taxon>Marasmiaceae</taxon>
        <taxon>Marasmius</taxon>
    </lineage>
</organism>
<dbReference type="InterPro" id="IPR032675">
    <property type="entry name" value="LRR_dom_sf"/>
</dbReference>
<name>A0A9P7S3F4_9AGAR</name>
<dbReference type="EMBL" id="CM032183">
    <property type="protein sequence ID" value="KAG7094602.1"/>
    <property type="molecule type" value="Genomic_DNA"/>
</dbReference>
<dbReference type="RefSeq" id="XP_043011072.1">
    <property type="nucleotide sequence ID" value="XM_043149988.1"/>
</dbReference>
<evidence type="ECO:0000313" key="1">
    <source>
        <dbReference type="EMBL" id="KAG7094602.1"/>
    </source>
</evidence>